<keyword evidence="2" id="KW-1185">Reference proteome</keyword>
<evidence type="ECO:0000313" key="1">
    <source>
        <dbReference type="EMBL" id="MFC4374691.1"/>
    </source>
</evidence>
<comment type="caution">
    <text evidence="1">The sequence shown here is derived from an EMBL/GenBank/DDBJ whole genome shotgun (WGS) entry which is preliminary data.</text>
</comment>
<protein>
    <submittedName>
        <fullName evidence="1">Uncharacterized protein</fullName>
    </submittedName>
</protein>
<dbReference type="RefSeq" id="WP_378560149.1">
    <property type="nucleotide sequence ID" value="NZ_JBHSDL010000014.1"/>
</dbReference>
<dbReference type="EMBL" id="JBHSDL010000014">
    <property type="protein sequence ID" value="MFC4374691.1"/>
    <property type="molecule type" value="Genomic_DNA"/>
</dbReference>
<name>A0ABV8VF52_9NOCA</name>
<proteinExistence type="predicted"/>
<sequence>MVFKIIGIVAVAIIAFWILGAVLEALLPILVLGAIGAGGYLLYKAVSGSNEKSPIDKL</sequence>
<evidence type="ECO:0000313" key="2">
    <source>
        <dbReference type="Proteomes" id="UP001595844"/>
    </source>
</evidence>
<reference evidence="2" key="1">
    <citation type="journal article" date="2019" name="Int. J. Syst. Evol. Microbiol.">
        <title>The Global Catalogue of Microorganisms (GCM) 10K type strain sequencing project: providing services to taxonomists for standard genome sequencing and annotation.</title>
        <authorList>
            <consortium name="The Broad Institute Genomics Platform"/>
            <consortium name="The Broad Institute Genome Sequencing Center for Infectious Disease"/>
            <person name="Wu L."/>
            <person name="Ma J."/>
        </authorList>
    </citation>
    <scope>NUCLEOTIDE SEQUENCE [LARGE SCALE GENOMIC DNA]</scope>
    <source>
        <strain evidence="2">IBRC-M 10490</strain>
    </source>
</reference>
<dbReference type="Proteomes" id="UP001595844">
    <property type="component" value="Unassembled WGS sequence"/>
</dbReference>
<accession>A0ABV8VF52</accession>
<organism evidence="1 2">
    <name type="scientific">Nocardia halotolerans</name>
    <dbReference type="NCBI Taxonomy" id="1755878"/>
    <lineage>
        <taxon>Bacteria</taxon>
        <taxon>Bacillati</taxon>
        <taxon>Actinomycetota</taxon>
        <taxon>Actinomycetes</taxon>
        <taxon>Mycobacteriales</taxon>
        <taxon>Nocardiaceae</taxon>
        <taxon>Nocardia</taxon>
    </lineage>
</organism>
<gene>
    <name evidence="1" type="ORF">ACFO5K_11340</name>
</gene>